<evidence type="ECO:0000313" key="1">
    <source>
        <dbReference type="EMBL" id="KAI9898030.1"/>
    </source>
</evidence>
<proteinExistence type="predicted"/>
<organism evidence="1 2">
    <name type="scientific">Trichothecium roseum</name>
    <dbReference type="NCBI Taxonomy" id="47278"/>
    <lineage>
        <taxon>Eukaryota</taxon>
        <taxon>Fungi</taxon>
        <taxon>Dikarya</taxon>
        <taxon>Ascomycota</taxon>
        <taxon>Pezizomycotina</taxon>
        <taxon>Sordariomycetes</taxon>
        <taxon>Hypocreomycetidae</taxon>
        <taxon>Hypocreales</taxon>
        <taxon>Hypocreales incertae sedis</taxon>
        <taxon>Trichothecium</taxon>
    </lineage>
</organism>
<sequence length="578" mass="62499">MTSVDNIEKSVDRSTHDDLRDKEHMPTDEAATPSSPLSVAEGVNSGSNDGNDSEDTAAPEYMRGWRLWIVTAGLWIGLFLSTLETTIVSTSLVSITNALDGFLLRDWIVTAYLLTYTGFLVIYAKFSDVYGRKTMLLIAIAFFTIFSALCGAATEILELILFRVFQGIGASGLYSMIMVIAPTMVPVAKYGKYMAVVATVFIIASVLGPIVGGVISQHSQWRWVFLLNIPGGVVSFVLIMVFLPSSHEKTSLTLKEALRAKFARSNLARVDGLGMLLLLAWSALLVFSLEEGGTKYPWKSPVIIVTLVLAILLAVVFAAWEVYTEKSSGSAREPVFPPEICRDRLLGVMLLTAFFVGFPFVSIMVNIPQRAQAVNGLSPTDAGLALLPLLLTSPLATALSGFLTGNVKVPPFYLVVLSSALQLVGVGLMCSLPVEVVDGHVPAAQYGYEAIMGVGFGMGLTTLLTFARVAVPEKHLAVMMGAITQIRVLGGTISLAICAAILNNHLKTNLKNILSPEQTTLLLDSLEAVRSLTLSEQYEVKKTFAEGYHSQNIFMTVITGLGLVSSLFLWERKPRTAV</sequence>
<evidence type="ECO:0000313" key="2">
    <source>
        <dbReference type="Proteomes" id="UP001163324"/>
    </source>
</evidence>
<reference evidence="1" key="1">
    <citation type="submission" date="2022-10" db="EMBL/GenBank/DDBJ databases">
        <title>Complete Genome of Trichothecium roseum strain YXFP-22015, a Plant Pathogen Isolated from Citrus.</title>
        <authorList>
            <person name="Wang Y."/>
            <person name="Zhu L."/>
        </authorList>
    </citation>
    <scope>NUCLEOTIDE SEQUENCE</scope>
    <source>
        <strain evidence="1">YXFP-22015</strain>
    </source>
</reference>
<name>A0ACC0UWX2_9HYPO</name>
<keyword evidence="2" id="KW-1185">Reference proteome</keyword>
<dbReference type="EMBL" id="CM047945">
    <property type="protein sequence ID" value="KAI9898030.1"/>
    <property type="molecule type" value="Genomic_DNA"/>
</dbReference>
<accession>A0ACC0UWX2</accession>
<gene>
    <name evidence="1" type="ORF">N3K66_006390</name>
</gene>
<dbReference type="Proteomes" id="UP001163324">
    <property type="component" value="Chromosome 6"/>
</dbReference>
<comment type="caution">
    <text evidence="1">The sequence shown here is derived from an EMBL/GenBank/DDBJ whole genome shotgun (WGS) entry which is preliminary data.</text>
</comment>
<protein>
    <submittedName>
        <fullName evidence="1">Uncharacterized protein</fullName>
    </submittedName>
</protein>